<sequence length="50" mass="5393">MTQPAVSGQIARLERSLGFDLFSRQSGGLVLTPNGKLFLSEAENVLRACN</sequence>
<evidence type="ECO:0000256" key="1">
    <source>
        <dbReference type="ARBA" id="ARBA00009437"/>
    </source>
</evidence>
<dbReference type="InterPro" id="IPR036388">
    <property type="entry name" value="WH-like_DNA-bd_sf"/>
</dbReference>
<dbReference type="GO" id="GO:0003677">
    <property type="term" value="F:DNA binding"/>
    <property type="evidence" value="ECO:0007669"/>
    <property type="project" value="UniProtKB-KW"/>
</dbReference>
<dbReference type="PRINTS" id="PR00039">
    <property type="entry name" value="HTHLYSR"/>
</dbReference>
<dbReference type="AlphaFoldDB" id="A0A212A6R9"/>
<protein>
    <recommendedName>
        <fullName evidence="5">HTH lysR-type domain-containing protein</fullName>
    </recommendedName>
</protein>
<comment type="caution">
    <text evidence="6">The sequence shown here is derived from an EMBL/GenBank/DDBJ whole genome shotgun (WGS) entry which is preliminary data.</text>
</comment>
<dbReference type="InterPro" id="IPR036390">
    <property type="entry name" value="WH_DNA-bd_sf"/>
</dbReference>
<reference evidence="6 7" key="1">
    <citation type="submission" date="2016-12" db="EMBL/GenBank/DDBJ databases">
        <title>Comparison of Traditional DNA-DNA Hybridization with In Silico Genomic Analysis.</title>
        <authorList>
            <person name="Nicholson A.C."/>
            <person name="Humrighouse B.W."/>
            <person name="Graziano J."/>
            <person name="Lasker B."/>
            <person name="Whitney A.M."/>
            <person name="Mcquiston J.R."/>
        </authorList>
    </citation>
    <scope>NUCLEOTIDE SEQUENCE [LARGE SCALE GENOMIC DNA]</scope>
    <source>
        <strain evidence="6 7">H2240</strain>
    </source>
</reference>
<keyword evidence="4" id="KW-0804">Transcription</keyword>
<dbReference type="Proteomes" id="UP000196878">
    <property type="component" value="Unassembled WGS sequence"/>
</dbReference>
<name>A0A212A6R9_9RHOB</name>
<feature type="non-terminal residue" evidence="6">
    <location>
        <position position="50"/>
    </location>
</feature>
<dbReference type="SUPFAM" id="SSF46785">
    <property type="entry name" value="Winged helix' DNA-binding domain"/>
    <property type="match status" value="1"/>
</dbReference>
<organism evidence="6 7">
    <name type="scientific">Haematobacter genomosp. 1</name>
    <dbReference type="NCBI Taxonomy" id="366618"/>
    <lineage>
        <taxon>Bacteria</taxon>
        <taxon>Pseudomonadati</taxon>
        <taxon>Pseudomonadota</taxon>
        <taxon>Alphaproteobacteria</taxon>
        <taxon>Rhodobacterales</taxon>
        <taxon>Paracoccaceae</taxon>
        <taxon>Haematobacter</taxon>
    </lineage>
</organism>
<gene>
    <name evidence="6" type="ORF">CDV49_18580</name>
</gene>
<evidence type="ECO:0000256" key="2">
    <source>
        <dbReference type="ARBA" id="ARBA00023015"/>
    </source>
</evidence>
<dbReference type="GO" id="GO:0032993">
    <property type="term" value="C:protein-DNA complex"/>
    <property type="evidence" value="ECO:0007669"/>
    <property type="project" value="TreeGrafter"/>
</dbReference>
<evidence type="ECO:0000313" key="6">
    <source>
        <dbReference type="EMBL" id="OWJ74800.1"/>
    </source>
</evidence>
<comment type="similarity">
    <text evidence="1">Belongs to the LysR transcriptional regulatory family.</text>
</comment>
<dbReference type="PROSITE" id="PS50931">
    <property type="entry name" value="HTH_LYSR"/>
    <property type="match status" value="1"/>
</dbReference>
<evidence type="ECO:0000256" key="3">
    <source>
        <dbReference type="ARBA" id="ARBA00023125"/>
    </source>
</evidence>
<keyword evidence="3" id="KW-0238">DNA-binding</keyword>
<evidence type="ECO:0000256" key="4">
    <source>
        <dbReference type="ARBA" id="ARBA00023163"/>
    </source>
</evidence>
<accession>A0A212A6R9</accession>
<dbReference type="InterPro" id="IPR000847">
    <property type="entry name" value="LysR_HTH_N"/>
</dbReference>
<dbReference type="PANTHER" id="PTHR30346:SF28">
    <property type="entry name" value="HTH-TYPE TRANSCRIPTIONAL REGULATOR CYNR"/>
    <property type="match status" value="1"/>
</dbReference>
<proteinExistence type="inferred from homology"/>
<feature type="domain" description="HTH lysR-type" evidence="5">
    <location>
        <begin position="1"/>
        <end position="32"/>
    </location>
</feature>
<dbReference type="Gene3D" id="1.10.10.10">
    <property type="entry name" value="Winged helix-like DNA-binding domain superfamily/Winged helix DNA-binding domain"/>
    <property type="match status" value="1"/>
</dbReference>
<dbReference type="PANTHER" id="PTHR30346">
    <property type="entry name" value="TRANSCRIPTIONAL DUAL REGULATOR HCAR-RELATED"/>
    <property type="match status" value="1"/>
</dbReference>
<dbReference type="EMBL" id="NIPW01000051">
    <property type="protein sequence ID" value="OWJ74800.1"/>
    <property type="molecule type" value="Genomic_DNA"/>
</dbReference>
<dbReference type="Pfam" id="PF00126">
    <property type="entry name" value="HTH_1"/>
    <property type="match status" value="1"/>
</dbReference>
<dbReference type="GO" id="GO:0003700">
    <property type="term" value="F:DNA-binding transcription factor activity"/>
    <property type="evidence" value="ECO:0007669"/>
    <property type="project" value="InterPro"/>
</dbReference>
<evidence type="ECO:0000313" key="7">
    <source>
        <dbReference type="Proteomes" id="UP000196878"/>
    </source>
</evidence>
<keyword evidence="2" id="KW-0805">Transcription regulation</keyword>
<evidence type="ECO:0000259" key="5">
    <source>
        <dbReference type="PROSITE" id="PS50931"/>
    </source>
</evidence>
<keyword evidence="7" id="KW-1185">Reference proteome</keyword>